<keyword evidence="2" id="KW-1185">Reference proteome</keyword>
<name>A0A1P8UFH8_9GAMM</name>
<dbReference type="EMBL" id="CP019434">
    <property type="protein sequence ID" value="APZ42551.1"/>
    <property type="molecule type" value="Genomic_DNA"/>
</dbReference>
<proteinExistence type="predicted"/>
<dbReference type="RefSeq" id="WP_076836205.1">
    <property type="nucleotide sequence ID" value="NZ_CP019434.1"/>
</dbReference>
<dbReference type="AlphaFoldDB" id="A0A1P8UFH8"/>
<dbReference type="Proteomes" id="UP000243807">
    <property type="component" value="Chromosome"/>
</dbReference>
<reference evidence="1 2" key="1">
    <citation type="submission" date="2017-01" db="EMBL/GenBank/DDBJ databases">
        <title>Draft sequence of Acidihalobacter ferrooxidans strain DSM 14175 (strain V8).</title>
        <authorList>
            <person name="Khaleque H.N."/>
            <person name="Ramsay J.P."/>
            <person name="Murphy R.J.T."/>
            <person name="Kaksonen A.H."/>
            <person name="Boxall N.J."/>
            <person name="Watkin E.L.J."/>
        </authorList>
    </citation>
    <scope>NUCLEOTIDE SEQUENCE [LARGE SCALE GENOMIC DNA]</scope>
    <source>
        <strain evidence="1 2">V8</strain>
    </source>
</reference>
<gene>
    <name evidence="1" type="ORF">BW247_05125</name>
</gene>
<evidence type="ECO:0000313" key="1">
    <source>
        <dbReference type="EMBL" id="APZ42551.1"/>
    </source>
</evidence>
<protein>
    <submittedName>
        <fullName evidence="1">Uncharacterized protein</fullName>
    </submittedName>
</protein>
<dbReference type="OrthoDB" id="5791443at2"/>
<evidence type="ECO:0000313" key="2">
    <source>
        <dbReference type="Proteomes" id="UP000243807"/>
    </source>
</evidence>
<accession>A0A1P8UFH8</accession>
<dbReference type="STRING" id="1765967.BW247_05125"/>
<dbReference type="KEGG" id="afy:BW247_05125"/>
<sequence>MRRPELNLNLKRKRKRDGRPVLAAQIADTWRFWALDGDQWASVDAPLAGDTLWRVAEYDALALHEGRRKAGLNRIGLEMIKSKPAIMRLGQWAAFAPADSVTLHGHAVQPIALTLMRRLPEMTAPALLRLKLPDGYTAFALYMRDKSVRGWVLSGAEDVSVTEQQILQKAGLTDAPGIDLPDVATLIAQATGVRPFPTEPEWGGLPVSVYRKAYVAVTAVVLAMAALYWIKGQAAQTAAHAHATAVDAQHAVALRTLEKWDLHHALALAKRSSLDPTALFAAARAVYLPGSQVSLTQGGKELVVELAQVSLAPIGNGRWTPRSAIEAGMAHPAPQGWRLTKLVRNGQGGYALVYKQQGGRP</sequence>
<organism evidence="1 2">
    <name type="scientific">Acidihalobacter ferrooxydans</name>
    <dbReference type="NCBI Taxonomy" id="1765967"/>
    <lineage>
        <taxon>Bacteria</taxon>
        <taxon>Pseudomonadati</taxon>
        <taxon>Pseudomonadota</taxon>
        <taxon>Gammaproteobacteria</taxon>
        <taxon>Chromatiales</taxon>
        <taxon>Ectothiorhodospiraceae</taxon>
        <taxon>Acidihalobacter</taxon>
    </lineage>
</organism>